<keyword evidence="6" id="KW-0186">Copper</keyword>
<feature type="transmembrane region" description="Helical" evidence="6">
    <location>
        <begin position="111"/>
        <end position="131"/>
    </location>
</feature>
<name>A0AAU9P9T7_9ASTR</name>
<keyword evidence="5 6" id="KW-0472">Membrane</keyword>
<gene>
    <name evidence="7" type="ORF">LVIROSA_LOCUS32440</name>
</gene>
<keyword evidence="2 6" id="KW-0812">Transmembrane</keyword>
<dbReference type="PANTHER" id="PTHR12483:SF24">
    <property type="entry name" value="COPPER TRANSPORTER 2-RELATED"/>
    <property type="match status" value="1"/>
</dbReference>
<keyword evidence="8" id="KW-1185">Reference proteome</keyword>
<keyword evidence="3 6" id="KW-0187">Copper transport</keyword>
<accession>A0AAU9P9T7</accession>
<proteinExistence type="inferred from homology"/>
<dbReference type="InterPro" id="IPR007274">
    <property type="entry name" value="Cop_transporter"/>
</dbReference>
<dbReference type="Proteomes" id="UP001157418">
    <property type="component" value="Unassembled WGS sequence"/>
</dbReference>
<keyword evidence="4 6" id="KW-1133">Transmembrane helix</keyword>
<sequence length="144" mass="16041">MAPPPMMTNGVNGTTLGMPRRKRMIMHMTFYWGKDALILFKGWPGTNNIGMYALALIFVFFMALLVEWLADAMSRMKSDGAASGLAQTMLYGLRVGIGNMVMLALMSFNVGVFLVAVLGHTLGFFFFRVIIRSREERDVISNSC</sequence>
<dbReference type="GO" id="GO:0005886">
    <property type="term" value="C:plasma membrane"/>
    <property type="evidence" value="ECO:0007669"/>
    <property type="project" value="TreeGrafter"/>
</dbReference>
<evidence type="ECO:0000256" key="4">
    <source>
        <dbReference type="ARBA" id="ARBA00022989"/>
    </source>
</evidence>
<dbReference type="AlphaFoldDB" id="A0AAU9P9T7"/>
<comment type="caution">
    <text evidence="7">The sequence shown here is derived from an EMBL/GenBank/DDBJ whole genome shotgun (WGS) entry which is preliminary data.</text>
</comment>
<evidence type="ECO:0000256" key="1">
    <source>
        <dbReference type="ARBA" id="ARBA00006921"/>
    </source>
</evidence>
<feature type="transmembrane region" description="Helical" evidence="6">
    <location>
        <begin position="82"/>
        <end position="105"/>
    </location>
</feature>
<evidence type="ECO:0000256" key="5">
    <source>
        <dbReference type="ARBA" id="ARBA00023136"/>
    </source>
</evidence>
<dbReference type="PANTHER" id="PTHR12483">
    <property type="entry name" value="SOLUTE CARRIER FAMILY 31 COPPER TRANSPORTERS"/>
    <property type="match status" value="1"/>
</dbReference>
<comment type="similarity">
    <text evidence="1 6">Belongs to the copper transporter (Ctr) (TC 1.A.56) family. SLC31A subfamily.</text>
</comment>
<dbReference type="GO" id="GO:0005375">
    <property type="term" value="F:copper ion transmembrane transporter activity"/>
    <property type="evidence" value="ECO:0007669"/>
    <property type="project" value="UniProtKB-UniRule"/>
</dbReference>
<comment type="subcellular location">
    <subcellularLocation>
        <location evidence="6">Membrane</location>
        <topology evidence="6">Multi-pass membrane protein</topology>
    </subcellularLocation>
</comment>
<reference evidence="7 8" key="1">
    <citation type="submission" date="2022-01" db="EMBL/GenBank/DDBJ databases">
        <authorList>
            <person name="Xiong W."/>
            <person name="Schranz E."/>
        </authorList>
    </citation>
    <scope>NUCLEOTIDE SEQUENCE [LARGE SCALE GENOMIC DNA]</scope>
</reference>
<evidence type="ECO:0000256" key="6">
    <source>
        <dbReference type="RuleBase" id="RU367022"/>
    </source>
</evidence>
<dbReference type="EMBL" id="CAKMRJ010005523">
    <property type="protein sequence ID" value="CAH1446773.1"/>
    <property type="molecule type" value="Genomic_DNA"/>
</dbReference>
<dbReference type="Pfam" id="PF04145">
    <property type="entry name" value="Ctr"/>
    <property type="match status" value="2"/>
</dbReference>
<evidence type="ECO:0000313" key="8">
    <source>
        <dbReference type="Proteomes" id="UP001157418"/>
    </source>
</evidence>
<evidence type="ECO:0000256" key="2">
    <source>
        <dbReference type="ARBA" id="ARBA00022692"/>
    </source>
</evidence>
<feature type="transmembrane region" description="Helical" evidence="6">
    <location>
        <begin position="49"/>
        <end position="70"/>
    </location>
</feature>
<keyword evidence="6" id="KW-0406">Ion transport</keyword>
<evidence type="ECO:0000256" key="3">
    <source>
        <dbReference type="ARBA" id="ARBA00022796"/>
    </source>
</evidence>
<organism evidence="7 8">
    <name type="scientific">Lactuca virosa</name>
    <dbReference type="NCBI Taxonomy" id="75947"/>
    <lineage>
        <taxon>Eukaryota</taxon>
        <taxon>Viridiplantae</taxon>
        <taxon>Streptophyta</taxon>
        <taxon>Embryophyta</taxon>
        <taxon>Tracheophyta</taxon>
        <taxon>Spermatophyta</taxon>
        <taxon>Magnoliopsida</taxon>
        <taxon>eudicotyledons</taxon>
        <taxon>Gunneridae</taxon>
        <taxon>Pentapetalae</taxon>
        <taxon>asterids</taxon>
        <taxon>campanulids</taxon>
        <taxon>Asterales</taxon>
        <taxon>Asteraceae</taxon>
        <taxon>Cichorioideae</taxon>
        <taxon>Cichorieae</taxon>
        <taxon>Lactucinae</taxon>
        <taxon>Lactuca</taxon>
    </lineage>
</organism>
<protein>
    <recommendedName>
        <fullName evidence="6">Copper transport protein</fullName>
    </recommendedName>
</protein>
<evidence type="ECO:0000313" key="7">
    <source>
        <dbReference type="EMBL" id="CAH1446773.1"/>
    </source>
</evidence>
<keyword evidence="6" id="KW-0813">Transport</keyword>